<dbReference type="InterPro" id="IPR006566">
    <property type="entry name" value="FBD"/>
</dbReference>
<proteinExistence type="predicted"/>
<dbReference type="EMBL" id="JAUESC010000003">
    <property type="protein sequence ID" value="KAK0601457.1"/>
    <property type="molecule type" value="Genomic_DNA"/>
</dbReference>
<dbReference type="SUPFAM" id="SSF52047">
    <property type="entry name" value="RNI-like"/>
    <property type="match status" value="1"/>
</dbReference>
<dbReference type="InterPro" id="IPR032675">
    <property type="entry name" value="LRR_dom_sf"/>
</dbReference>
<dbReference type="InterPro" id="IPR001810">
    <property type="entry name" value="F-box_dom"/>
</dbReference>
<protein>
    <recommendedName>
        <fullName evidence="1">F-box domain-containing protein</fullName>
    </recommendedName>
</protein>
<comment type="caution">
    <text evidence="2">The sequence shown here is derived from an EMBL/GenBank/DDBJ whole genome shotgun (WGS) entry which is preliminary data.</text>
</comment>
<evidence type="ECO:0000259" key="1">
    <source>
        <dbReference type="PROSITE" id="PS50181"/>
    </source>
</evidence>
<dbReference type="PANTHER" id="PTHR31900:SF27">
    <property type="entry name" value="FBD DOMAIN-CONTAINING PROTEIN"/>
    <property type="match status" value="1"/>
</dbReference>
<dbReference type="PANTHER" id="PTHR31900">
    <property type="entry name" value="F-BOX/RNI SUPERFAMILY PROTEIN-RELATED"/>
    <property type="match status" value="1"/>
</dbReference>
<dbReference type="Proteomes" id="UP001168877">
    <property type="component" value="Unassembled WGS sequence"/>
</dbReference>
<dbReference type="SUPFAM" id="SSF81383">
    <property type="entry name" value="F-box domain"/>
    <property type="match status" value="1"/>
</dbReference>
<dbReference type="Pfam" id="PF00646">
    <property type="entry name" value="F-box"/>
    <property type="match status" value="1"/>
</dbReference>
<evidence type="ECO:0000313" key="2">
    <source>
        <dbReference type="EMBL" id="KAK0601457.1"/>
    </source>
</evidence>
<evidence type="ECO:0000313" key="3">
    <source>
        <dbReference type="Proteomes" id="UP001168877"/>
    </source>
</evidence>
<dbReference type="Gene3D" id="3.80.10.10">
    <property type="entry name" value="Ribonuclease Inhibitor"/>
    <property type="match status" value="1"/>
</dbReference>
<sequence length="437" mass="50757">MEGEGEGGGGVDGDRLSSLPEHIIHHIFSFLHTVDVVKASAVSRKWRYFFVSMPYLNFGSNGYDFDSRFEKKFNDFVDWVLMSRNRLVDIQKFRISCLYLKENYAFYRLMDTITGFNLQELDLMIRSKDQIKLPLCILNCRSLVSLKLSFHRYNLGTFPGLKNCIFPGFIRLKSLELCFVMFIDSLSLANFVSSCPYLENLSVHECTFVDDNIIKITATSLKDLSIILPCGQKWGQKWYQERVRTEQLRNYGLKIACPNLVSLKVVNLRSLKFSFKETNSLQNLFMDLDRQDDNLKVEQCCHALSKMLKRGVCNVKALNVSGVFLETDFCTDFPFMSKDHWKMPNETTSCLKYHLKIVELFHVRDDKHEFDLVKFFLKNGHILQKMRISLVHSHRNTDEITTEIMKFPRSSPNLALTFVKPFHVSLDGKSYDCFCNA</sequence>
<keyword evidence="3" id="KW-1185">Reference proteome</keyword>
<dbReference type="Pfam" id="PF08387">
    <property type="entry name" value="FBD"/>
    <property type="match status" value="1"/>
</dbReference>
<dbReference type="InterPro" id="IPR036047">
    <property type="entry name" value="F-box-like_dom_sf"/>
</dbReference>
<dbReference type="Gene3D" id="1.20.1280.50">
    <property type="match status" value="1"/>
</dbReference>
<reference evidence="2" key="1">
    <citation type="journal article" date="2022" name="Plant J.">
        <title>Strategies of tolerance reflected in two North American maple genomes.</title>
        <authorList>
            <person name="McEvoy S.L."/>
            <person name="Sezen U.U."/>
            <person name="Trouern-Trend A."/>
            <person name="McMahon S.M."/>
            <person name="Schaberg P.G."/>
            <person name="Yang J."/>
            <person name="Wegrzyn J.L."/>
            <person name="Swenson N.G."/>
        </authorList>
    </citation>
    <scope>NUCLEOTIDE SEQUENCE</scope>
    <source>
        <strain evidence="2">NS2018</strain>
    </source>
</reference>
<dbReference type="PROSITE" id="PS50181">
    <property type="entry name" value="FBOX"/>
    <property type="match status" value="1"/>
</dbReference>
<dbReference type="SMART" id="SM00579">
    <property type="entry name" value="FBD"/>
    <property type="match status" value="1"/>
</dbReference>
<gene>
    <name evidence="2" type="ORF">LWI29_024420</name>
</gene>
<dbReference type="SMART" id="SM00256">
    <property type="entry name" value="FBOX"/>
    <property type="match status" value="1"/>
</dbReference>
<dbReference type="Pfam" id="PF24758">
    <property type="entry name" value="LRR_At5g56370"/>
    <property type="match status" value="1"/>
</dbReference>
<accession>A0AA39T4S4</accession>
<dbReference type="InterPro" id="IPR055411">
    <property type="entry name" value="LRR_FXL15/At3g58940/PEG3-like"/>
</dbReference>
<dbReference type="InterPro" id="IPR050232">
    <property type="entry name" value="FBL13/AtMIF1-like"/>
</dbReference>
<organism evidence="2 3">
    <name type="scientific">Acer saccharum</name>
    <name type="common">Sugar maple</name>
    <dbReference type="NCBI Taxonomy" id="4024"/>
    <lineage>
        <taxon>Eukaryota</taxon>
        <taxon>Viridiplantae</taxon>
        <taxon>Streptophyta</taxon>
        <taxon>Embryophyta</taxon>
        <taxon>Tracheophyta</taxon>
        <taxon>Spermatophyta</taxon>
        <taxon>Magnoliopsida</taxon>
        <taxon>eudicotyledons</taxon>
        <taxon>Gunneridae</taxon>
        <taxon>Pentapetalae</taxon>
        <taxon>rosids</taxon>
        <taxon>malvids</taxon>
        <taxon>Sapindales</taxon>
        <taxon>Sapindaceae</taxon>
        <taxon>Hippocastanoideae</taxon>
        <taxon>Acereae</taxon>
        <taxon>Acer</taxon>
    </lineage>
</organism>
<reference evidence="2" key="2">
    <citation type="submission" date="2023-06" db="EMBL/GenBank/DDBJ databases">
        <authorList>
            <person name="Swenson N.G."/>
            <person name="Wegrzyn J.L."/>
            <person name="Mcevoy S.L."/>
        </authorList>
    </citation>
    <scope>NUCLEOTIDE SEQUENCE</scope>
    <source>
        <strain evidence="2">NS2018</strain>
        <tissue evidence="2">Leaf</tissue>
    </source>
</reference>
<name>A0AA39T4S4_ACESA</name>
<dbReference type="AlphaFoldDB" id="A0AA39T4S4"/>
<feature type="domain" description="F-box" evidence="1">
    <location>
        <begin position="13"/>
        <end position="47"/>
    </location>
</feature>